<dbReference type="InterPro" id="IPR015813">
    <property type="entry name" value="Pyrv/PenolPyrv_kinase-like_dom"/>
</dbReference>
<gene>
    <name evidence="5" type="primary">hpcH_1</name>
    <name evidence="5" type="ORF">LOC62_05G006681</name>
</gene>
<dbReference type="PANTHER" id="PTHR30502:SF0">
    <property type="entry name" value="PHOSPHOENOLPYRUVATE CARBOXYLASE FAMILY PROTEIN"/>
    <property type="match status" value="1"/>
</dbReference>
<accession>A0AAF0YBZ4</accession>
<feature type="domain" description="HpcH/HpaI aldolase/citrate lyase" evidence="4">
    <location>
        <begin position="30"/>
        <end position="252"/>
    </location>
</feature>
<dbReference type="PANTHER" id="PTHR30502">
    <property type="entry name" value="2-KETO-3-DEOXY-L-RHAMNONATE ALDOLASE"/>
    <property type="match status" value="1"/>
</dbReference>
<proteinExistence type="inferred from homology"/>
<evidence type="ECO:0000259" key="4">
    <source>
        <dbReference type="Pfam" id="PF03328"/>
    </source>
</evidence>
<dbReference type="GO" id="GO:0005737">
    <property type="term" value="C:cytoplasm"/>
    <property type="evidence" value="ECO:0007669"/>
    <property type="project" value="TreeGrafter"/>
</dbReference>
<dbReference type="InterPro" id="IPR040442">
    <property type="entry name" value="Pyrv_kinase-like_dom_sf"/>
</dbReference>
<comment type="similarity">
    <text evidence="1">Belongs to the HpcH/HpaI aldolase family.</text>
</comment>
<evidence type="ECO:0000313" key="6">
    <source>
        <dbReference type="Proteomes" id="UP000827549"/>
    </source>
</evidence>
<sequence length="266" mass="28533">MTVTNNSTPAAMAKRTYLRNALNKGEAGVGMWLTLPGSALAKTVATIPGFNWILIDAEHGQIVDSHYYDLCQHLTAEQISPIIRIPGDEPWMIKRALDSGAQGLMTPMCHNADIARRVVSTSKFAPVGTRGCGSPFTHQIFGIAEGEYEVTCDDNLLVIVQIESSQGLLNVKEIAEVPGVDILFVGPFDLAKSMNIKFGSEEHEAGIAKVLAATHAAGKKAAIFCMTGAQAKKRLQQGFDMVSIATDTDSIIAEFSRQIAAVQGTE</sequence>
<dbReference type="EMBL" id="CP086718">
    <property type="protein sequence ID" value="WOO83162.1"/>
    <property type="molecule type" value="Genomic_DNA"/>
</dbReference>
<evidence type="ECO:0000313" key="5">
    <source>
        <dbReference type="EMBL" id="WOO83162.1"/>
    </source>
</evidence>
<reference evidence="5" key="1">
    <citation type="submission" date="2023-10" db="EMBL/GenBank/DDBJ databases">
        <authorList>
            <person name="Noh H."/>
        </authorList>
    </citation>
    <scope>NUCLEOTIDE SEQUENCE</scope>
    <source>
        <strain evidence="5">DUCC4014</strain>
    </source>
</reference>
<dbReference type="Proteomes" id="UP000827549">
    <property type="component" value="Chromosome 5"/>
</dbReference>
<dbReference type="InterPro" id="IPR005000">
    <property type="entry name" value="Aldolase/citrate-lyase_domain"/>
</dbReference>
<dbReference type="AlphaFoldDB" id="A0AAF0YBZ4"/>
<evidence type="ECO:0000256" key="2">
    <source>
        <dbReference type="ARBA" id="ARBA00022723"/>
    </source>
</evidence>
<protein>
    <submittedName>
        <fullName evidence="5">4-hydroxy-2-oxo-heptane-1,7-dioate aldolase</fullName>
    </submittedName>
</protein>
<name>A0AAF0YBZ4_9TREE</name>
<dbReference type="RefSeq" id="XP_062629188.1">
    <property type="nucleotide sequence ID" value="XM_062773204.1"/>
</dbReference>
<evidence type="ECO:0000256" key="3">
    <source>
        <dbReference type="ARBA" id="ARBA00023239"/>
    </source>
</evidence>
<organism evidence="5 6">
    <name type="scientific">Vanrija pseudolonga</name>
    <dbReference type="NCBI Taxonomy" id="143232"/>
    <lineage>
        <taxon>Eukaryota</taxon>
        <taxon>Fungi</taxon>
        <taxon>Dikarya</taxon>
        <taxon>Basidiomycota</taxon>
        <taxon>Agaricomycotina</taxon>
        <taxon>Tremellomycetes</taxon>
        <taxon>Trichosporonales</taxon>
        <taxon>Trichosporonaceae</taxon>
        <taxon>Vanrija</taxon>
    </lineage>
</organism>
<keyword evidence="6" id="KW-1185">Reference proteome</keyword>
<dbReference type="GO" id="GO:0046872">
    <property type="term" value="F:metal ion binding"/>
    <property type="evidence" value="ECO:0007669"/>
    <property type="project" value="UniProtKB-KW"/>
</dbReference>
<dbReference type="GeneID" id="87809857"/>
<keyword evidence="2" id="KW-0479">Metal-binding</keyword>
<dbReference type="InterPro" id="IPR050251">
    <property type="entry name" value="HpcH-HpaI_aldolase"/>
</dbReference>
<dbReference type="SUPFAM" id="SSF51621">
    <property type="entry name" value="Phosphoenolpyruvate/pyruvate domain"/>
    <property type="match status" value="1"/>
</dbReference>
<dbReference type="Pfam" id="PF03328">
    <property type="entry name" value="HpcH_HpaI"/>
    <property type="match status" value="1"/>
</dbReference>
<dbReference type="GO" id="GO:0016832">
    <property type="term" value="F:aldehyde-lyase activity"/>
    <property type="evidence" value="ECO:0007669"/>
    <property type="project" value="TreeGrafter"/>
</dbReference>
<dbReference type="Gene3D" id="3.20.20.60">
    <property type="entry name" value="Phosphoenolpyruvate-binding domains"/>
    <property type="match status" value="1"/>
</dbReference>
<evidence type="ECO:0000256" key="1">
    <source>
        <dbReference type="ARBA" id="ARBA00005568"/>
    </source>
</evidence>
<keyword evidence="3" id="KW-0456">Lyase</keyword>